<reference evidence="4" key="2">
    <citation type="submission" date="2020-09" db="EMBL/GenBank/DDBJ databases">
        <authorList>
            <person name="Sun Q."/>
            <person name="Kim S."/>
        </authorList>
    </citation>
    <scope>NUCLEOTIDE SEQUENCE</scope>
    <source>
        <strain evidence="4">KCTC 32296</strain>
    </source>
</reference>
<evidence type="ECO:0000313" key="4">
    <source>
        <dbReference type="EMBL" id="GGZ27470.1"/>
    </source>
</evidence>
<keyword evidence="2" id="KW-0804">Transcription</keyword>
<reference evidence="4" key="1">
    <citation type="journal article" date="2014" name="Int. J. Syst. Evol. Microbiol.">
        <title>Complete genome sequence of Corynebacterium casei LMG S-19264T (=DSM 44701T), isolated from a smear-ripened cheese.</title>
        <authorList>
            <consortium name="US DOE Joint Genome Institute (JGI-PGF)"/>
            <person name="Walter F."/>
            <person name="Albersmeier A."/>
            <person name="Kalinowski J."/>
            <person name="Ruckert C."/>
        </authorList>
    </citation>
    <scope>NUCLEOTIDE SEQUENCE</scope>
    <source>
        <strain evidence="4">KCTC 32296</strain>
    </source>
</reference>
<dbReference type="SUPFAM" id="SSF46689">
    <property type="entry name" value="Homeodomain-like"/>
    <property type="match status" value="1"/>
</dbReference>
<evidence type="ECO:0000256" key="1">
    <source>
        <dbReference type="ARBA" id="ARBA00023015"/>
    </source>
</evidence>
<dbReference type="AlphaFoldDB" id="A0A918Q0U9"/>
<evidence type="ECO:0000259" key="3">
    <source>
        <dbReference type="Pfam" id="PF13305"/>
    </source>
</evidence>
<keyword evidence="1" id="KW-0805">Transcription regulation</keyword>
<gene>
    <name evidence="4" type="ORF">GCM10011273_11450</name>
</gene>
<proteinExistence type="predicted"/>
<evidence type="ECO:0000256" key="2">
    <source>
        <dbReference type="ARBA" id="ARBA00023163"/>
    </source>
</evidence>
<evidence type="ECO:0000313" key="5">
    <source>
        <dbReference type="Proteomes" id="UP000662572"/>
    </source>
</evidence>
<dbReference type="SUPFAM" id="SSF48498">
    <property type="entry name" value="Tetracyclin repressor-like, C-terminal domain"/>
    <property type="match status" value="1"/>
</dbReference>
<comment type="caution">
    <text evidence="4">The sequence shown here is derived from an EMBL/GenBank/DDBJ whole genome shotgun (WGS) entry which is preliminary data.</text>
</comment>
<protein>
    <submittedName>
        <fullName evidence="4">TetR family transcriptional regulator</fullName>
    </submittedName>
</protein>
<dbReference type="Proteomes" id="UP000662572">
    <property type="component" value="Unassembled WGS sequence"/>
</dbReference>
<keyword evidence="5" id="KW-1185">Reference proteome</keyword>
<name>A0A918Q0U9_9CAUL</name>
<sequence>MDILNTVHFYQDVLMPPAAHTAPTPSTATTARRQAQLDALIDSAEKRIAAEGIDSLKARDLAADVGIALGGLYNLVEDMEMLYLRVAQRTMIRLDQALTEAAGSTMVTSEDAVARLEAVAHAYYRFARSNLLLWRALFEMRLKSRPLPEWNISAQLGLFGHIAAPLKRLMPDADDMAVTVTARTLFSAVHGIVVIALEERIIAIPSHAVEDQISWLMRATCKSL</sequence>
<dbReference type="InterPro" id="IPR009057">
    <property type="entry name" value="Homeodomain-like_sf"/>
</dbReference>
<feature type="domain" description="HTH-type transcriptional regulator MT1864/Rv1816-like C-terminal" evidence="3">
    <location>
        <begin position="116"/>
        <end position="218"/>
    </location>
</feature>
<dbReference type="InterPro" id="IPR036271">
    <property type="entry name" value="Tet_transcr_reg_TetR-rel_C_sf"/>
</dbReference>
<dbReference type="EMBL" id="BMZB01000001">
    <property type="protein sequence ID" value="GGZ27470.1"/>
    <property type="molecule type" value="Genomic_DNA"/>
</dbReference>
<dbReference type="Pfam" id="PF13305">
    <property type="entry name" value="TetR_C_33"/>
    <property type="match status" value="1"/>
</dbReference>
<dbReference type="InterPro" id="IPR025996">
    <property type="entry name" value="MT1864/Rv1816-like_C"/>
</dbReference>
<accession>A0A918Q0U9</accession>
<organism evidence="4 5">
    <name type="scientific">Asticcacaulis endophyticus</name>
    <dbReference type="NCBI Taxonomy" id="1395890"/>
    <lineage>
        <taxon>Bacteria</taxon>
        <taxon>Pseudomonadati</taxon>
        <taxon>Pseudomonadota</taxon>
        <taxon>Alphaproteobacteria</taxon>
        <taxon>Caulobacterales</taxon>
        <taxon>Caulobacteraceae</taxon>
        <taxon>Asticcacaulis</taxon>
    </lineage>
</organism>
<dbReference type="Gene3D" id="1.10.357.10">
    <property type="entry name" value="Tetracycline Repressor, domain 2"/>
    <property type="match status" value="1"/>
</dbReference>